<sequence>MASILLIDYVFSKYTDEKLEAPNGVWLGFNRNQQLMLNSTKHENLITVLKAFTIQDVRFISNSQMIPFEMQQVIMMNDNRIIHPRPFAHFLSFLCYYHLRDLTSCRRSMYQLNQIVKDCNSVQISRVGSTVQLKYLQDSKHLNLIDLVYTVKFLGISHQMIGEPVSGLARKYSQMFDRMIAVDET</sequence>
<keyword evidence="2" id="KW-1185">Reference proteome</keyword>
<reference evidence="1 2" key="1">
    <citation type="submission" date="2020-06" db="EMBL/GenBank/DDBJ databases">
        <authorList>
            <person name="Li R."/>
            <person name="Bekaert M."/>
        </authorList>
    </citation>
    <scope>NUCLEOTIDE SEQUENCE [LARGE SCALE GENOMIC DNA]</scope>
    <source>
        <strain evidence="2">wild</strain>
    </source>
</reference>
<proteinExistence type="predicted"/>
<organism evidence="1 2">
    <name type="scientific">Mytilus coruscus</name>
    <name type="common">Sea mussel</name>
    <dbReference type="NCBI Taxonomy" id="42192"/>
    <lineage>
        <taxon>Eukaryota</taxon>
        <taxon>Metazoa</taxon>
        <taxon>Spiralia</taxon>
        <taxon>Lophotrochozoa</taxon>
        <taxon>Mollusca</taxon>
        <taxon>Bivalvia</taxon>
        <taxon>Autobranchia</taxon>
        <taxon>Pteriomorphia</taxon>
        <taxon>Mytilida</taxon>
        <taxon>Mytiloidea</taxon>
        <taxon>Mytilidae</taxon>
        <taxon>Mytilinae</taxon>
        <taxon>Mytilus</taxon>
    </lineage>
</organism>
<protein>
    <submittedName>
        <fullName evidence="1">Uncharacterized protein</fullName>
    </submittedName>
</protein>
<dbReference type="Proteomes" id="UP000507470">
    <property type="component" value="Unassembled WGS sequence"/>
</dbReference>
<name>A0A6J8DYH0_MYTCO</name>
<gene>
    <name evidence="1" type="ORF">MCOR_45863</name>
</gene>
<accession>A0A6J8DYH0</accession>
<dbReference type="OrthoDB" id="10438837at2759"/>
<dbReference type="EMBL" id="CACVKT020008118">
    <property type="protein sequence ID" value="CAC5412896.1"/>
    <property type="molecule type" value="Genomic_DNA"/>
</dbReference>
<dbReference type="AlphaFoldDB" id="A0A6J8DYH0"/>
<evidence type="ECO:0000313" key="2">
    <source>
        <dbReference type="Proteomes" id="UP000507470"/>
    </source>
</evidence>
<evidence type="ECO:0000313" key="1">
    <source>
        <dbReference type="EMBL" id="CAC5412896.1"/>
    </source>
</evidence>